<evidence type="ECO:0000313" key="2">
    <source>
        <dbReference type="EMBL" id="MFC3167203.1"/>
    </source>
</evidence>
<comment type="caution">
    <text evidence="2">The sequence shown here is derived from an EMBL/GenBank/DDBJ whole genome shotgun (WGS) entry which is preliminary data.</text>
</comment>
<feature type="region of interest" description="Disordered" evidence="1">
    <location>
        <begin position="34"/>
        <end position="61"/>
    </location>
</feature>
<dbReference type="EMBL" id="JBHRTE010000016">
    <property type="protein sequence ID" value="MFC3167203.1"/>
    <property type="molecule type" value="Genomic_DNA"/>
</dbReference>
<accession>A0ABV7I9G7</accession>
<organism evidence="2 3">
    <name type="scientific">Paracoccus fontiphilus</name>
    <dbReference type="NCBI Taxonomy" id="1815556"/>
    <lineage>
        <taxon>Bacteria</taxon>
        <taxon>Pseudomonadati</taxon>
        <taxon>Pseudomonadota</taxon>
        <taxon>Alphaproteobacteria</taxon>
        <taxon>Rhodobacterales</taxon>
        <taxon>Paracoccaceae</taxon>
        <taxon>Paracoccus</taxon>
    </lineage>
</organism>
<sequence>MTGTCPIPAPAPSPDWRAYAAEIREAVLLKEAARASSRSASQPDDHRADAPRTVSNATPLPLPSLNLRQELLILGLAATLGSRQRLPAELDRGAITILTGLRSELIRDLARLLQLALPEGFCIAKGERDRQQPGTVTVIAPESSLNLRGR</sequence>
<name>A0ABV7I9G7_9RHOB</name>
<protein>
    <submittedName>
        <fullName evidence="2">Uncharacterized protein</fullName>
    </submittedName>
</protein>
<keyword evidence="3" id="KW-1185">Reference proteome</keyword>
<evidence type="ECO:0000313" key="3">
    <source>
        <dbReference type="Proteomes" id="UP001595557"/>
    </source>
</evidence>
<feature type="non-terminal residue" evidence="2">
    <location>
        <position position="150"/>
    </location>
</feature>
<gene>
    <name evidence="2" type="ORF">ACFOD7_03975</name>
</gene>
<proteinExistence type="predicted"/>
<dbReference type="Proteomes" id="UP001595557">
    <property type="component" value="Unassembled WGS sequence"/>
</dbReference>
<reference evidence="3" key="1">
    <citation type="journal article" date="2019" name="Int. J. Syst. Evol. Microbiol.">
        <title>The Global Catalogue of Microorganisms (GCM) 10K type strain sequencing project: providing services to taxonomists for standard genome sequencing and annotation.</title>
        <authorList>
            <consortium name="The Broad Institute Genomics Platform"/>
            <consortium name="The Broad Institute Genome Sequencing Center for Infectious Disease"/>
            <person name="Wu L."/>
            <person name="Ma J."/>
        </authorList>
    </citation>
    <scope>NUCLEOTIDE SEQUENCE [LARGE SCALE GENOMIC DNA]</scope>
    <source>
        <strain evidence="3">KCTC 52239</strain>
    </source>
</reference>
<evidence type="ECO:0000256" key="1">
    <source>
        <dbReference type="SAM" id="MobiDB-lite"/>
    </source>
</evidence>